<keyword evidence="2" id="KW-1185">Reference proteome</keyword>
<dbReference type="EMBL" id="KN824317">
    <property type="protein sequence ID" value="KIM25095.1"/>
    <property type="molecule type" value="Genomic_DNA"/>
</dbReference>
<evidence type="ECO:0000313" key="1">
    <source>
        <dbReference type="EMBL" id="KIM25095.1"/>
    </source>
</evidence>
<dbReference type="HOGENOM" id="CLU_080219_0_0_1"/>
<protein>
    <submittedName>
        <fullName evidence="1">Uncharacterized protein</fullName>
    </submittedName>
</protein>
<evidence type="ECO:0000313" key="2">
    <source>
        <dbReference type="Proteomes" id="UP000054097"/>
    </source>
</evidence>
<organism evidence="1 2">
    <name type="scientific">Serendipita vermifera MAFF 305830</name>
    <dbReference type="NCBI Taxonomy" id="933852"/>
    <lineage>
        <taxon>Eukaryota</taxon>
        <taxon>Fungi</taxon>
        <taxon>Dikarya</taxon>
        <taxon>Basidiomycota</taxon>
        <taxon>Agaricomycotina</taxon>
        <taxon>Agaricomycetes</taxon>
        <taxon>Sebacinales</taxon>
        <taxon>Serendipitaceae</taxon>
        <taxon>Serendipita</taxon>
    </lineage>
</organism>
<dbReference type="OrthoDB" id="3134171at2759"/>
<name>A0A0C3AKN2_SERVB</name>
<proteinExistence type="predicted"/>
<dbReference type="Proteomes" id="UP000054097">
    <property type="component" value="Unassembled WGS sequence"/>
</dbReference>
<reference evidence="2" key="2">
    <citation type="submission" date="2015-01" db="EMBL/GenBank/DDBJ databases">
        <title>Evolutionary Origins and Diversification of the Mycorrhizal Mutualists.</title>
        <authorList>
            <consortium name="DOE Joint Genome Institute"/>
            <consortium name="Mycorrhizal Genomics Consortium"/>
            <person name="Kohler A."/>
            <person name="Kuo A."/>
            <person name="Nagy L.G."/>
            <person name="Floudas D."/>
            <person name="Copeland A."/>
            <person name="Barry K.W."/>
            <person name="Cichocki N."/>
            <person name="Veneault-Fourrey C."/>
            <person name="LaButti K."/>
            <person name="Lindquist E.A."/>
            <person name="Lipzen A."/>
            <person name="Lundell T."/>
            <person name="Morin E."/>
            <person name="Murat C."/>
            <person name="Riley R."/>
            <person name="Ohm R."/>
            <person name="Sun H."/>
            <person name="Tunlid A."/>
            <person name="Henrissat B."/>
            <person name="Grigoriev I.V."/>
            <person name="Hibbett D.S."/>
            <person name="Martin F."/>
        </authorList>
    </citation>
    <scope>NUCLEOTIDE SEQUENCE [LARGE SCALE GENOMIC DNA]</scope>
    <source>
        <strain evidence="2">MAFF 305830</strain>
    </source>
</reference>
<gene>
    <name evidence="1" type="ORF">M408DRAFT_10634</name>
</gene>
<accession>A0A0C3AKN2</accession>
<sequence length="253" mass="29502">MPPSLASLSQSRVDYAQMFPRLLYFPNIPLLDLFTRLTFLDLHLFKGSPTREHSAPLQLSILKTLHLTLVEDEVWMLETFQRWDMPVLAHAGLWIEFGVPGPSSLNAFFTHIGKKLIRFCLCLFGDWVTLPDNFWKVMPKLEYLGTSALEYDTYTLSPPRDHPFQRLALWDDGVQMDEARGRAGVLAGMWETLYTISDAHDWADMARQIGDHVFNLDDPKFEEDSVYHQERWGVRYEDRNGRTWTEYRQAESL</sequence>
<dbReference type="AlphaFoldDB" id="A0A0C3AKN2"/>
<reference evidence="1 2" key="1">
    <citation type="submission" date="2014-04" db="EMBL/GenBank/DDBJ databases">
        <authorList>
            <consortium name="DOE Joint Genome Institute"/>
            <person name="Kuo A."/>
            <person name="Zuccaro A."/>
            <person name="Kohler A."/>
            <person name="Nagy L.G."/>
            <person name="Floudas D."/>
            <person name="Copeland A."/>
            <person name="Barry K.W."/>
            <person name="Cichocki N."/>
            <person name="Veneault-Fourrey C."/>
            <person name="LaButti K."/>
            <person name="Lindquist E.A."/>
            <person name="Lipzen A."/>
            <person name="Lundell T."/>
            <person name="Morin E."/>
            <person name="Murat C."/>
            <person name="Sun H."/>
            <person name="Tunlid A."/>
            <person name="Henrissat B."/>
            <person name="Grigoriev I.V."/>
            <person name="Hibbett D.S."/>
            <person name="Martin F."/>
            <person name="Nordberg H.P."/>
            <person name="Cantor M.N."/>
            <person name="Hua S.X."/>
        </authorList>
    </citation>
    <scope>NUCLEOTIDE SEQUENCE [LARGE SCALE GENOMIC DNA]</scope>
    <source>
        <strain evidence="1 2">MAFF 305830</strain>
    </source>
</reference>